<dbReference type="InterPro" id="IPR036259">
    <property type="entry name" value="MFS_trans_sf"/>
</dbReference>
<gene>
    <name evidence="4" type="ORF">X975_22325</name>
</gene>
<dbReference type="GO" id="GO:0008643">
    <property type="term" value="P:carbohydrate transport"/>
    <property type="evidence" value="ECO:0007669"/>
    <property type="project" value="InterPro"/>
</dbReference>
<feature type="transmembrane region" description="Helical" evidence="3">
    <location>
        <begin position="166"/>
        <end position="187"/>
    </location>
</feature>
<dbReference type="PANTHER" id="PTHR11328">
    <property type="entry name" value="MAJOR FACILITATOR SUPERFAMILY DOMAIN-CONTAINING PROTEIN"/>
    <property type="match status" value="1"/>
</dbReference>
<dbReference type="OrthoDB" id="1730117at2759"/>
<feature type="transmembrane region" description="Helical" evidence="3">
    <location>
        <begin position="6"/>
        <end position="22"/>
    </location>
</feature>
<dbReference type="STRING" id="407821.A0A087SZL7"/>
<keyword evidence="3" id="KW-0812">Transmembrane</keyword>
<dbReference type="OMA" id="WKEHRIL"/>
<feature type="transmembrane region" description="Helical" evidence="3">
    <location>
        <begin position="239"/>
        <end position="258"/>
    </location>
</feature>
<organism evidence="4 5">
    <name type="scientific">Stegodyphus mimosarum</name>
    <name type="common">African social velvet spider</name>
    <dbReference type="NCBI Taxonomy" id="407821"/>
    <lineage>
        <taxon>Eukaryota</taxon>
        <taxon>Metazoa</taxon>
        <taxon>Ecdysozoa</taxon>
        <taxon>Arthropoda</taxon>
        <taxon>Chelicerata</taxon>
        <taxon>Arachnida</taxon>
        <taxon>Araneae</taxon>
        <taxon>Araneomorphae</taxon>
        <taxon>Entelegynae</taxon>
        <taxon>Eresoidea</taxon>
        <taxon>Eresidae</taxon>
        <taxon>Stegodyphus</taxon>
    </lineage>
</organism>
<evidence type="ECO:0000256" key="2">
    <source>
        <dbReference type="SAM" id="MobiDB-lite"/>
    </source>
</evidence>
<dbReference type="SUPFAM" id="SSF103473">
    <property type="entry name" value="MFS general substrate transporter"/>
    <property type="match status" value="1"/>
</dbReference>
<dbReference type="GO" id="GO:0005886">
    <property type="term" value="C:plasma membrane"/>
    <property type="evidence" value="ECO:0007669"/>
    <property type="project" value="TreeGrafter"/>
</dbReference>
<dbReference type="GO" id="GO:0015293">
    <property type="term" value="F:symporter activity"/>
    <property type="evidence" value="ECO:0007669"/>
    <property type="project" value="InterPro"/>
</dbReference>
<proteinExistence type="inferred from homology"/>
<sequence>MIIVLIIVGVGSFFSIIFHLGVKEHTSTPISSEENSIEKPIDKSRQPAFNPSFGESSNTLIWKEWLLEVQFYQVGLLYMCTRLFQNMSLVFMPLYLQEALRADDDFIAKIPLVMNVSGFFISCSLPKFFKVMSKKITLLTGATLGVGACFWISIGHGPAFCYKGIYGVGAIMGAASSMLVVSSLSFIHDLIGTSAESGAFVYGCMSFCDKMANGIAGMIVQHLHVILCKDCDWFYKDVLSYGVGSIAIISSFVLFSLIPAKLGQRKGKIEDAELKENTLNYGSTDENNETQPLLPKS</sequence>
<keyword evidence="5" id="KW-1185">Reference proteome</keyword>
<feature type="compositionally biased region" description="Basic and acidic residues" evidence="2">
    <location>
        <begin position="36"/>
        <end position="45"/>
    </location>
</feature>
<name>A0A087SZL7_STEMI</name>
<reference evidence="4 5" key="1">
    <citation type="submission" date="2013-11" db="EMBL/GenBank/DDBJ databases">
        <title>Genome sequencing of Stegodyphus mimosarum.</title>
        <authorList>
            <person name="Bechsgaard J."/>
        </authorList>
    </citation>
    <scope>NUCLEOTIDE SEQUENCE [LARGE SCALE GENOMIC DNA]</scope>
</reference>
<dbReference type="Proteomes" id="UP000054359">
    <property type="component" value="Unassembled WGS sequence"/>
</dbReference>
<protein>
    <submittedName>
        <fullName evidence="4">Major facilitator superfamily domain-containing protein 12</fullName>
    </submittedName>
</protein>
<keyword evidence="3" id="KW-0472">Membrane</keyword>
<dbReference type="EMBL" id="KK112695">
    <property type="protein sequence ID" value="KFM58306.1"/>
    <property type="molecule type" value="Genomic_DNA"/>
</dbReference>
<evidence type="ECO:0000256" key="1">
    <source>
        <dbReference type="ARBA" id="ARBA00008335"/>
    </source>
</evidence>
<evidence type="ECO:0000256" key="3">
    <source>
        <dbReference type="SAM" id="Phobius"/>
    </source>
</evidence>
<feature type="region of interest" description="Disordered" evidence="2">
    <location>
        <begin position="31"/>
        <end position="50"/>
    </location>
</feature>
<feature type="transmembrane region" description="Helical" evidence="3">
    <location>
        <begin position="108"/>
        <end position="129"/>
    </location>
</feature>
<evidence type="ECO:0000313" key="4">
    <source>
        <dbReference type="EMBL" id="KFM58306.1"/>
    </source>
</evidence>
<accession>A0A087SZL7</accession>
<feature type="transmembrane region" description="Helical" evidence="3">
    <location>
        <begin position="136"/>
        <end position="154"/>
    </location>
</feature>
<dbReference type="Gene3D" id="1.20.1250.20">
    <property type="entry name" value="MFS general substrate transporter like domains"/>
    <property type="match status" value="1"/>
</dbReference>
<feature type="non-terminal residue" evidence="4">
    <location>
        <position position="297"/>
    </location>
</feature>
<comment type="similarity">
    <text evidence="1">Belongs to the major facilitator superfamily.</text>
</comment>
<evidence type="ECO:0000313" key="5">
    <source>
        <dbReference type="Proteomes" id="UP000054359"/>
    </source>
</evidence>
<dbReference type="PANTHER" id="PTHR11328:SF28">
    <property type="entry name" value="MAJOR FACILITATOR SUPERFAMILY DOMAIN-CONTAINING PROTEIN 12"/>
    <property type="match status" value="1"/>
</dbReference>
<dbReference type="AlphaFoldDB" id="A0A087SZL7"/>
<keyword evidence="3" id="KW-1133">Transmembrane helix</keyword>
<dbReference type="InterPro" id="IPR039672">
    <property type="entry name" value="MFS_2"/>
</dbReference>